<reference evidence="1 2" key="1">
    <citation type="submission" date="2017-12" db="EMBL/GenBank/DDBJ databases">
        <title>Comparative genomics of Botrytis spp.</title>
        <authorList>
            <person name="Valero-Jimenez C.A."/>
            <person name="Tapia P."/>
            <person name="Veloso J."/>
            <person name="Silva-Moreno E."/>
            <person name="Staats M."/>
            <person name="Valdes J.H."/>
            <person name="Van Kan J.A.L."/>
        </authorList>
    </citation>
    <scope>NUCLEOTIDE SEQUENCE [LARGE SCALE GENOMIC DNA]</scope>
    <source>
        <strain evidence="1 2">Bt9001</strain>
    </source>
</reference>
<comment type="caution">
    <text evidence="1">The sequence shown here is derived from an EMBL/GenBank/DDBJ whole genome shotgun (WGS) entry which is preliminary data.</text>
</comment>
<evidence type="ECO:0000313" key="2">
    <source>
        <dbReference type="Proteomes" id="UP000297777"/>
    </source>
</evidence>
<protein>
    <submittedName>
        <fullName evidence="1">Uncharacterized protein</fullName>
    </submittedName>
</protein>
<dbReference type="OrthoDB" id="3552203at2759"/>
<evidence type="ECO:0000313" key="1">
    <source>
        <dbReference type="EMBL" id="TGO13867.1"/>
    </source>
</evidence>
<dbReference type="EMBL" id="PQXH01000062">
    <property type="protein sequence ID" value="TGO13867.1"/>
    <property type="molecule type" value="Genomic_DNA"/>
</dbReference>
<sequence length="252" mass="27488">MPTFDGVTIENSSKEDDGPCDIHGALKAKQKGVRFFQENKVSIYKASVEFPDHDGLLLKVSTRISHNSMNIFNAVILCLFASIQVAIAATSTSIFSSCTTQSATKSVAVLKTITTRRGEYFYASNTFYRPPPTTVTVTLPARFTITTTTQTTPPAAVVARATDPAVIGVDEASKKPRSLPDDASRGISLPRIVPNRFNLQSLSPRTLYPYVVYCVYEIRRFSITTVTGAQQTVTKTVTPSYTTTTVVQTITV</sequence>
<name>A0A4Z1EYH3_9HELO</name>
<proteinExistence type="predicted"/>
<organism evidence="1 2">
    <name type="scientific">Botrytis tulipae</name>
    <dbReference type="NCBI Taxonomy" id="87230"/>
    <lineage>
        <taxon>Eukaryota</taxon>
        <taxon>Fungi</taxon>
        <taxon>Dikarya</taxon>
        <taxon>Ascomycota</taxon>
        <taxon>Pezizomycotina</taxon>
        <taxon>Leotiomycetes</taxon>
        <taxon>Helotiales</taxon>
        <taxon>Sclerotiniaceae</taxon>
        <taxon>Botrytis</taxon>
    </lineage>
</organism>
<keyword evidence="2" id="KW-1185">Reference proteome</keyword>
<dbReference type="Proteomes" id="UP000297777">
    <property type="component" value="Unassembled WGS sequence"/>
</dbReference>
<dbReference type="AlphaFoldDB" id="A0A4Z1EYH3"/>
<accession>A0A4Z1EYH3</accession>
<gene>
    <name evidence="1" type="ORF">BTUL_0062g00410</name>
</gene>